<feature type="non-terminal residue" evidence="1">
    <location>
        <position position="1"/>
    </location>
</feature>
<gene>
    <name evidence="1" type="ORF">MJO28_002941</name>
</gene>
<dbReference type="EMBL" id="CM045867">
    <property type="protein sequence ID" value="KAI7959150.1"/>
    <property type="molecule type" value="Genomic_DNA"/>
</dbReference>
<reference evidence="1 2" key="3">
    <citation type="journal article" date="2022" name="Microbiol. Spectr.">
        <title>Folding features and dynamics of 3D genome architecture in plant fungal pathogens.</title>
        <authorList>
            <person name="Xia C."/>
        </authorList>
    </citation>
    <scope>NUCLEOTIDE SEQUENCE [LARGE SCALE GENOMIC DNA]</scope>
    <source>
        <strain evidence="1 2">93-210</strain>
    </source>
</reference>
<name>A0ACC0EUS4_9BASI</name>
<sequence>DFGCLVPEVDGWGDLLGGKDFPPLQSSDSIKKNLKTIDFFEKDSDVIADVIAKAPFEQWKAYLGPEEYKSRIEILKTMSNLKNLHRIPADTIRDWIEQGLDVNRMLKVVDYTLEHGFPDLASMGSTELKTAKKLFLKKNTYGIDWSKSLEHQELLKTPQGKEYLDIRQNLKDLVSPPQQPSTVPSPEFEGSPLTPIIQNQRSFTEPVAVLDRPASYPGYSTRMPLYDSLKQRFMRLFNVNTEGPRALSSPRPQPSISSGHSFFARVMKPTPLLSQDGHLTEGLLNGVILDHGLSASSKLDSGTASMTPQPLARNPEVASSIDASKTVDHELRHTSSMVTSQPERGTHSILGDIGKTSTHPPETSYWGKLTNSWDHLKSYLPSGRTRTVLHFSKADASSLESYLKLNGAKLSVQDKQVLDMYYSAFSVSNKAFNIRIQPATENFKLLLEREEANHDTYGIFRNFFSEVLSERELFRRENALKIQRTQFWIMSGWDKQVKAMSQDSGYSASEFARFGNVVGAPVFPPALESSILIKRTPEMIEFLEKDSSGLRPEELDSRLQILKTMSNLKNPDRIASNKIHDWIAQGLDVNRMLKIVDYTLQNELSTLSSLGTAEYAAAKELFLGRNQYQVNWSKSLEHQELSQTPQGEKYLHFCTELETLAARPRQSSIAEIPSSQLEKETHPSLVNISLGDTLANSRTHLKSHLPSGWTSPLLRFSNADASKLELYLRFTGIRLTDKQKQYLDKLYSALSVSEKESNTRVHATAEEFELLSKWKQTDPVTHGIIRTFFTRVLLERELVRRESVLNLQQAKLQIISGWSEQVESISQDSGRSVPEVAGWGDLLGGKVFPPPLQSPNSIKKSLKAIGYFEKDSDVIAKAPFEQWKAYLGPEEYKSRIEILKTMLNLKTPVRIAPNKIRDWIEQGLDVNRMLKVVDYTLEHELPDLAYLGNKQYNTAKELFLGRNSYEVDWSKSLEHQELSRTPEGPKYLDFRTELETLAARPRKSTIAGISSPTLNHLESLIQNLSQQKFTPNKDLPLKELKQKSNAGKPNHVNLNIHPLNQT</sequence>
<keyword evidence="2" id="KW-1185">Reference proteome</keyword>
<evidence type="ECO:0000313" key="1">
    <source>
        <dbReference type="EMBL" id="KAI7959150.1"/>
    </source>
</evidence>
<proteinExistence type="predicted"/>
<protein>
    <submittedName>
        <fullName evidence="1">Uncharacterized protein</fullName>
    </submittedName>
</protein>
<comment type="caution">
    <text evidence="1">The sequence shown here is derived from an EMBL/GenBank/DDBJ whole genome shotgun (WGS) entry which is preliminary data.</text>
</comment>
<dbReference type="Proteomes" id="UP001060170">
    <property type="component" value="Chromosome 3"/>
</dbReference>
<reference evidence="2" key="1">
    <citation type="journal article" date="2018" name="BMC Genomics">
        <title>Genomic insights into host adaptation between the wheat stripe rust pathogen (Puccinia striiformis f. sp. tritici) and the barley stripe rust pathogen (Puccinia striiformis f. sp. hordei).</title>
        <authorList>
            <person name="Xia C."/>
            <person name="Wang M."/>
            <person name="Yin C."/>
            <person name="Cornejo O.E."/>
            <person name="Hulbert S.H."/>
            <person name="Chen X."/>
        </authorList>
    </citation>
    <scope>NUCLEOTIDE SEQUENCE [LARGE SCALE GENOMIC DNA]</scope>
    <source>
        <strain evidence="2">93-210</strain>
    </source>
</reference>
<reference evidence="2" key="2">
    <citation type="journal article" date="2018" name="Mol. Plant Microbe Interact.">
        <title>Genome sequence resources for the wheat stripe rust pathogen (Puccinia striiformis f. sp. tritici) and the barley stripe rust pathogen (Puccinia striiformis f. sp. hordei).</title>
        <authorList>
            <person name="Xia C."/>
            <person name="Wang M."/>
            <person name="Yin C."/>
            <person name="Cornejo O.E."/>
            <person name="Hulbert S.H."/>
            <person name="Chen X."/>
        </authorList>
    </citation>
    <scope>NUCLEOTIDE SEQUENCE [LARGE SCALE GENOMIC DNA]</scope>
    <source>
        <strain evidence="2">93-210</strain>
    </source>
</reference>
<evidence type="ECO:0000313" key="2">
    <source>
        <dbReference type="Proteomes" id="UP001060170"/>
    </source>
</evidence>
<organism evidence="1 2">
    <name type="scientific">Puccinia striiformis f. sp. tritici</name>
    <dbReference type="NCBI Taxonomy" id="168172"/>
    <lineage>
        <taxon>Eukaryota</taxon>
        <taxon>Fungi</taxon>
        <taxon>Dikarya</taxon>
        <taxon>Basidiomycota</taxon>
        <taxon>Pucciniomycotina</taxon>
        <taxon>Pucciniomycetes</taxon>
        <taxon>Pucciniales</taxon>
        <taxon>Pucciniaceae</taxon>
        <taxon>Puccinia</taxon>
    </lineage>
</organism>
<accession>A0ACC0EUS4</accession>